<protein>
    <submittedName>
        <fullName evidence="9">2-oxoglutarate malate</fullName>
    </submittedName>
</protein>
<sequence>MTASVLTCNLGFHSLPSFRCRRRRLLPKSLLPGTPASPFRQSSTLPSFPSAPPKPFPAGLTPTSNHGRRSLIPVVRASAAPAAAPAPWQGAALKPLAASIATGVILWLVPAPSGVSRNAWQLLAIFLATIVGIITQPLPLGAVALMGLGVSVLTKTLTFAAAFSAFGDPIPWLIALAFFFARGFIKTGLGNRVAYQFVSLFGSSSLGLGYSLVFSEALLAPAIPSVSARAGGIFLPLVKALCTACGSNVGDGTENRLGSWLMLTCFQTSVISSSMFLTAMAANPLSANLTQNTINQTIGWIDWAVAAFVPGLVSLSVVPLLLYLIYPPTVKSSPDAPKLAREKLQKMGPMTKNEIIMAGTLLLTVGLWVFGGTLNVDAVTAAILGLSILLITGVVTWKECLSESVAWDTLTWFAALIAMAGYLNKYGLISWFSQTVVKLSFGILVLLYFYSHYFFASGAAHIGAMFTAFLSVASALGAPPLFAAMVLSFLSNLMGGLTHYGIGSAPVFYGANYVPLPKWWGYGFIISVHHAITKLAASEQNFTRLWLAADEAPREKCRIRGYGKTVDRACLASSSASSIPQRCRLQVPCRPWQRKPSIYSFPRSSDLSCFICRSAQRSTERERARGRAGGVRMLQLLFATAFLAAPLTLYVPLIRTLNPFVEVLEVFVREAAVFSRRAYPRLRLGVRRILAAASRS</sequence>
<feature type="transmembrane region" description="Helical" evidence="8">
    <location>
        <begin position="122"/>
        <end position="145"/>
    </location>
</feature>
<keyword evidence="10" id="KW-1185">Reference proteome</keyword>
<evidence type="ECO:0000256" key="2">
    <source>
        <dbReference type="ARBA" id="ARBA00007349"/>
    </source>
</evidence>
<feature type="transmembrane region" description="Helical" evidence="8">
    <location>
        <begin position="193"/>
        <end position="214"/>
    </location>
</feature>
<feature type="transmembrane region" description="Helical" evidence="8">
    <location>
        <begin position="261"/>
        <end position="283"/>
    </location>
</feature>
<dbReference type="Proteomes" id="UP001055439">
    <property type="component" value="Chromosome 8"/>
</dbReference>
<dbReference type="PANTHER" id="PTHR42826">
    <property type="entry name" value="DICARBOXYLATE TRANSPORTER 2.1, CHLOROPLASTIC"/>
    <property type="match status" value="1"/>
</dbReference>
<comment type="similarity">
    <text evidence="2">Belongs to the SLC13A/DASS transporter (TC 2.A.47) family. DIT1 subfamily.</text>
</comment>
<feature type="transmembrane region" description="Helical" evidence="8">
    <location>
        <begin position="633"/>
        <end position="654"/>
    </location>
</feature>
<dbReference type="InterPro" id="IPR001898">
    <property type="entry name" value="SLC13A/DASS"/>
</dbReference>
<feature type="region of interest" description="Disordered" evidence="7">
    <location>
        <begin position="29"/>
        <end position="65"/>
    </location>
</feature>
<keyword evidence="6 8" id="KW-0472">Membrane</keyword>
<dbReference type="CDD" id="cd00625">
    <property type="entry name" value="ArsB_NhaD_permease"/>
    <property type="match status" value="1"/>
</dbReference>
<keyword evidence="5 8" id="KW-1133">Transmembrane helix</keyword>
<evidence type="ECO:0000256" key="3">
    <source>
        <dbReference type="ARBA" id="ARBA00022692"/>
    </source>
</evidence>
<evidence type="ECO:0000256" key="8">
    <source>
        <dbReference type="SAM" id="Phobius"/>
    </source>
</evidence>
<evidence type="ECO:0000256" key="7">
    <source>
        <dbReference type="SAM" id="MobiDB-lite"/>
    </source>
</evidence>
<feature type="transmembrane region" description="Helical" evidence="8">
    <location>
        <begin position="303"/>
        <end position="326"/>
    </location>
</feature>
<keyword evidence="4" id="KW-0934">Plastid</keyword>
<dbReference type="NCBIfam" id="TIGR00785">
    <property type="entry name" value="dass"/>
    <property type="match status" value="1"/>
</dbReference>
<feature type="transmembrane region" description="Helical" evidence="8">
    <location>
        <begin position="157"/>
        <end position="181"/>
    </location>
</feature>
<dbReference type="InterPro" id="IPR030676">
    <property type="entry name" value="CitT-rel"/>
</dbReference>
<dbReference type="GO" id="GO:0015140">
    <property type="term" value="F:malate transmembrane transporter activity"/>
    <property type="evidence" value="ECO:0007669"/>
    <property type="project" value="UniProtKB-ARBA"/>
</dbReference>
<gene>
    <name evidence="9" type="ORF">MUK42_13008</name>
</gene>
<evidence type="ECO:0000313" key="9">
    <source>
        <dbReference type="EMBL" id="URE23981.1"/>
    </source>
</evidence>
<dbReference type="OrthoDB" id="1695362at2759"/>
<feature type="transmembrane region" description="Helical" evidence="8">
    <location>
        <begin position="91"/>
        <end position="110"/>
    </location>
</feature>
<evidence type="ECO:0000256" key="4">
    <source>
        <dbReference type="ARBA" id="ARBA00022780"/>
    </source>
</evidence>
<evidence type="ECO:0000256" key="1">
    <source>
        <dbReference type="ARBA" id="ARBA00004478"/>
    </source>
</evidence>
<evidence type="ECO:0000256" key="6">
    <source>
        <dbReference type="ARBA" id="ARBA00023136"/>
    </source>
</evidence>
<keyword evidence="3 8" id="KW-0812">Transmembrane</keyword>
<dbReference type="Pfam" id="PF00939">
    <property type="entry name" value="Na_sulph_symp"/>
    <property type="match status" value="1"/>
</dbReference>
<dbReference type="AlphaFoldDB" id="A0A9E7GY94"/>
<keyword evidence="4" id="KW-1001">Plastid inner membrane</keyword>
<feature type="transmembrane region" description="Helical" evidence="8">
    <location>
        <begin position="355"/>
        <end position="372"/>
    </location>
</feature>
<comment type="subcellular location">
    <subcellularLocation>
        <location evidence="1">Plastid</location>
        <location evidence="1">Chloroplast inner membrane</location>
        <topology evidence="1">Multi-pass membrane protein</topology>
    </subcellularLocation>
</comment>
<proteinExistence type="inferred from homology"/>
<reference evidence="9" key="1">
    <citation type="submission" date="2022-05" db="EMBL/GenBank/DDBJ databases">
        <title>The Musa troglodytarum L. genome provides insights into the mechanism of non-climacteric behaviour and enrichment of carotenoids.</title>
        <authorList>
            <person name="Wang J."/>
        </authorList>
    </citation>
    <scope>NUCLEOTIDE SEQUENCE</scope>
    <source>
        <tissue evidence="9">Leaf</tissue>
    </source>
</reference>
<evidence type="ECO:0000313" key="10">
    <source>
        <dbReference type="Proteomes" id="UP001055439"/>
    </source>
</evidence>
<dbReference type="GO" id="GO:0009706">
    <property type="term" value="C:chloroplast inner membrane"/>
    <property type="evidence" value="ECO:0007669"/>
    <property type="project" value="UniProtKB-SubCell"/>
</dbReference>
<feature type="transmembrane region" description="Helical" evidence="8">
    <location>
        <begin position="378"/>
        <end position="397"/>
    </location>
</feature>
<organism evidence="9 10">
    <name type="scientific">Musa troglodytarum</name>
    <name type="common">fe'i banana</name>
    <dbReference type="NCBI Taxonomy" id="320322"/>
    <lineage>
        <taxon>Eukaryota</taxon>
        <taxon>Viridiplantae</taxon>
        <taxon>Streptophyta</taxon>
        <taxon>Embryophyta</taxon>
        <taxon>Tracheophyta</taxon>
        <taxon>Spermatophyta</taxon>
        <taxon>Magnoliopsida</taxon>
        <taxon>Liliopsida</taxon>
        <taxon>Zingiberales</taxon>
        <taxon>Musaceae</taxon>
        <taxon>Musa</taxon>
    </lineage>
</organism>
<name>A0A9E7GY94_9LILI</name>
<evidence type="ECO:0000256" key="5">
    <source>
        <dbReference type="ARBA" id="ARBA00022989"/>
    </source>
</evidence>
<dbReference type="EMBL" id="CP097510">
    <property type="protein sequence ID" value="URE23981.1"/>
    <property type="molecule type" value="Genomic_DNA"/>
</dbReference>
<feature type="transmembrane region" description="Helical" evidence="8">
    <location>
        <begin position="404"/>
        <end position="423"/>
    </location>
</feature>
<accession>A0A9E7GY94</accession>